<sequence length="93" mass="10402">MFYLKFEIMKSRYFATLVFAATLFTATVFTATLLFGCSNKDNQQSASEQGTSIDSNVVGKDTASFDTRENIKQSDEEKLVTPGRDTIKSDEPR</sequence>
<dbReference type="EMBL" id="CAJRAU010000001">
    <property type="protein sequence ID" value="CAG5067435.1"/>
    <property type="molecule type" value="Genomic_DNA"/>
</dbReference>
<feature type="compositionally biased region" description="Basic and acidic residues" evidence="1">
    <location>
        <begin position="66"/>
        <end position="93"/>
    </location>
</feature>
<feature type="region of interest" description="Disordered" evidence="1">
    <location>
        <begin position="64"/>
        <end position="93"/>
    </location>
</feature>
<comment type="caution">
    <text evidence="2">The sequence shown here is derived from an EMBL/GenBank/DDBJ whole genome shotgun (WGS) entry which is preliminary data.</text>
</comment>
<proteinExistence type="predicted"/>
<protein>
    <recommendedName>
        <fullName evidence="4">Lipoprotein</fullName>
    </recommendedName>
</protein>
<gene>
    <name evidence="2" type="ORF">DYBT9623_00156</name>
</gene>
<organism evidence="2 3">
    <name type="scientific">Dyadobacter linearis</name>
    <dbReference type="NCBI Taxonomy" id="2823330"/>
    <lineage>
        <taxon>Bacteria</taxon>
        <taxon>Pseudomonadati</taxon>
        <taxon>Bacteroidota</taxon>
        <taxon>Cytophagia</taxon>
        <taxon>Cytophagales</taxon>
        <taxon>Spirosomataceae</taxon>
        <taxon>Dyadobacter</taxon>
    </lineage>
</organism>
<evidence type="ECO:0008006" key="4">
    <source>
        <dbReference type="Google" id="ProtNLM"/>
    </source>
</evidence>
<evidence type="ECO:0000256" key="1">
    <source>
        <dbReference type="SAM" id="MobiDB-lite"/>
    </source>
</evidence>
<accession>A0ABM8UJ27</accession>
<name>A0ABM8UJ27_9BACT</name>
<evidence type="ECO:0000313" key="3">
    <source>
        <dbReference type="Proteomes" id="UP000679725"/>
    </source>
</evidence>
<dbReference type="Proteomes" id="UP000679725">
    <property type="component" value="Unassembled WGS sequence"/>
</dbReference>
<evidence type="ECO:0000313" key="2">
    <source>
        <dbReference type="EMBL" id="CAG5067435.1"/>
    </source>
</evidence>
<reference evidence="2 3" key="1">
    <citation type="submission" date="2021-04" db="EMBL/GenBank/DDBJ databases">
        <authorList>
            <person name="Rodrigo-Torres L."/>
            <person name="Arahal R. D."/>
            <person name="Lucena T."/>
        </authorList>
    </citation>
    <scope>NUCLEOTIDE SEQUENCE [LARGE SCALE GENOMIC DNA]</scope>
    <source>
        <strain evidence="2 3">CECT 9623</strain>
    </source>
</reference>
<keyword evidence="3" id="KW-1185">Reference proteome</keyword>